<evidence type="ECO:0000313" key="1">
    <source>
        <dbReference type="EMBL" id="PZD95261.1"/>
    </source>
</evidence>
<dbReference type="OrthoDB" id="582905at2"/>
<accession>A0A2W1LU04</accession>
<dbReference type="Proteomes" id="UP000249522">
    <property type="component" value="Unassembled WGS sequence"/>
</dbReference>
<dbReference type="InterPro" id="IPR037914">
    <property type="entry name" value="SpoVT-AbrB_sf"/>
</dbReference>
<name>A0A2W1LU04_9BACL</name>
<evidence type="ECO:0000313" key="2">
    <source>
        <dbReference type="Proteomes" id="UP000249522"/>
    </source>
</evidence>
<gene>
    <name evidence="1" type="ORF">DNH61_11935</name>
</gene>
<dbReference type="Gene3D" id="2.10.260.10">
    <property type="match status" value="1"/>
</dbReference>
<sequence>MGDKVINMERKVTKFGNSLGLTMTEALKQVGLELGDSVHIHVRALDGEIVIRKANKAELPPGISADFLETLSEVIESYDDTLKGLKDR</sequence>
<comment type="caution">
    <text evidence="1">The sequence shown here is derived from an EMBL/GenBank/DDBJ whole genome shotgun (WGS) entry which is preliminary data.</text>
</comment>
<dbReference type="RefSeq" id="WP_111146890.1">
    <property type="nucleotide sequence ID" value="NZ_QKRB01000044.1"/>
</dbReference>
<keyword evidence="2" id="KW-1185">Reference proteome</keyword>
<protein>
    <submittedName>
        <fullName evidence="1">AbrB family transcriptional regulator</fullName>
    </submittedName>
</protein>
<organism evidence="1 2">
    <name type="scientific">Paenibacillus sambharensis</name>
    <dbReference type="NCBI Taxonomy" id="1803190"/>
    <lineage>
        <taxon>Bacteria</taxon>
        <taxon>Bacillati</taxon>
        <taxon>Bacillota</taxon>
        <taxon>Bacilli</taxon>
        <taxon>Bacillales</taxon>
        <taxon>Paenibacillaceae</taxon>
        <taxon>Paenibacillus</taxon>
    </lineage>
</organism>
<dbReference type="SUPFAM" id="SSF89447">
    <property type="entry name" value="AbrB/MazE/MraZ-like"/>
    <property type="match status" value="1"/>
</dbReference>
<dbReference type="EMBL" id="QKRB01000044">
    <property type="protein sequence ID" value="PZD95261.1"/>
    <property type="molecule type" value="Genomic_DNA"/>
</dbReference>
<reference evidence="1 2" key="1">
    <citation type="submission" date="2018-06" db="EMBL/GenBank/DDBJ databases">
        <title>Paenibacillus imtechensis sp. nov.</title>
        <authorList>
            <person name="Pinnaka A.K."/>
            <person name="Singh H."/>
            <person name="Kaur M."/>
        </authorList>
    </citation>
    <scope>NUCLEOTIDE SEQUENCE [LARGE SCALE GENOMIC DNA]</scope>
    <source>
        <strain evidence="1 2">SMB1</strain>
    </source>
</reference>
<dbReference type="AlphaFoldDB" id="A0A2W1LU04"/>
<proteinExistence type="predicted"/>